<evidence type="ECO:0000313" key="9">
    <source>
        <dbReference type="EMBL" id="CAH0021251.1"/>
    </source>
</evidence>
<dbReference type="SMART" id="SM01150">
    <property type="entry name" value="DUF1338"/>
    <property type="match status" value="1"/>
</dbReference>
<gene>
    <name evidence="9" type="ORF">CRHIZ90672A_00011090</name>
</gene>
<proteinExistence type="inferred from homology"/>
<keyword evidence="3" id="KW-0560">Oxidoreductase</keyword>
<evidence type="ECO:0000256" key="8">
    <source>
        <dbReference type="ARBA" id="ARBA00035045"/>
    </source>
</evidence>
<sequence>MHILYNIGFGVSSNHHGELVKTDSLRTAFATAMSQMYRDEVPLYGDLIRIVTEVNRKARHGRINSDSLQRMTLERHGAIRLGKPEELHTIRRVFAVLGMQPVGYYDLSVAKLPLHATCFRPVDNSSLATNPFRVFTTLLRPDLVRSEQARNLALHLLSQRNIFTDELMAILALAERQHGLYAHEADTFIREALKTFSWAPVASSTSDEYNMLKAQHPILADITCFKTAHINHLTPRTLNISLAHSAMGMEGIAVKDRIEGPPRRACPILLRQTSFLALEEPIKFKAQDQLVSGSHKARFGEIEERGAAVTLAGRQLYDRLLDETMELCSGQEPEAFDQMLKHVFQKYPDDWHQLLLQGLVYFEFQYTGKPLTTDAGTDTLLTMENVYQLVEQGYLEAKPITYEDFLPFSAAGIFQSNLGNKSDSRKPSFKPWADPEGFEAAMGCRITDPHSLYFLAQKLSIENSFLEMSKAAGVKQLPLGSN</sequence>
<accession>A0A9N9VGC1</accession>
<protein>
    <recommendedName>
        <fullName evidence="7">2-oxoadipate dioxygenase/decarboxylase</fullName>
        <ecNumber evidence="6">1.13.11.93</ecNumber>
    </recommendedName>
    <alternativeName>
        <fullName evidence="8">2-hydroxyglutarate synthase</fullName>
    </alternativeName>
</protein>
<evidence type="ECO:0000313" key="10">
    <source>
        <dbReference type="Proteomes" id="UP000696573"/>
    </source>
</evidence>
<comment type="cofactor">
    <cofactor evidence="1">
        <name>Fe(2+)</name>
        <dbReference type="ChEBI" id="CHEBI:29033"/>
    </cofactor>
</comment>
<dbReference type="PANTHER" id="PTHR39479:SF2">
    <property type="entry name" value="2-OXOADIPATE DIOXYGENASE_DECARBOXYLASE"/>
    <property type="match status" value="1"/>
</dbReference>
<evidence type="ECO:0000256" key="2">
    <source>
        <dbReference type="ARBA" id="ARBA00022964"/>
    </source>
</evidence>
<dbReference type="EMBL" id="CABFNQ020000653">
    <property type="protein sequence ID" value="CAH0021251.1"/>
    <property type="molecule type" value="Genomic_DNA"/>
</dbReference>
<keyword evidence="2" id="KW-0223">Dioxygenase</keyword>
<evidence type="ECO:0000256" key="3">
    <source>
        <dbReference type="ARBA" id="ARBA00023002"/>
    </source>
</evidence>
<evidence type="ECO:0000256" key="4">
    <source>
        <dbReference type="ARBA" id="ARBA00023004"/>
    </source>
</evidence>
<keyword evidence="10" id="KW-1185">Reference proteome</keyword>
<keyword evidence="4" id="KW-0408">Iron</keyword>
<dbReference type="AlphaFoldDB" id="A0A9N9VGC1"/>
<organism evidence="9 10">
    <name type="scientific">Clonostachys rhizophaga</name>
    <dbReference type="NCBI Taxonomy" id="160324"/>
    <lineage>
        <taxon>Eukaryota</taxon>
        <taxon>Fungi</taxon>
        <taxon>Dikarya</taxon>
        <taxon>Ascomycota</taxon>
        <taxon>Pezizomycotina</taxon>
        <taxon>Sordariomycetes</taxon>
        <taxon>Hypocreomycetidae</taxon>
        <taxon>Hypocreales</taxon>
        <taxon>Bionectriaceae</taxon>
        <taxon>Clonostachys</taxon>
    </lineage>
</organism>
<dbReference type="PANTHER" id="PTHR39479">
    <property type="match status" value="1"/>
</dbReference>
<name>A0A9N9VGC1_9HYPO</name>
<evidence type="ECO:0000256" key="1">
    <source>
        <dbReference type="ARBA" id="ARBA00001954"/>
    </source>
</evidence>
<evidence type="ECO:0000256" key="5">
    <source>
        <dbReference type="ARBA" id="ARBA00035013"/>
    </source>
</evidence>
<dbReference type="EC" id="1.13.11.93" evidence="6"/>
<dbReference type="Pfam" id="PF07063">
    <property type="entry name" value="HGLS"/>
    <property type="match status" value="1"/>
</dbReference>
<dbReference type="CDD" id="cd16348">
    <property type="entry name" value="VOC_YdcJ_like"/>
    <property type="match status" value="1"/>
</dbReference>
<comment type="caution">
    <text evidence="9">The sequence shown here is derived from an EMBL/GenBank/DDBJ whole genome shotgun (WGS) entry which is preliminary data.</text>
</comment>
<evidence type="ECO:0000256" key="7">
    <source>
        <dbReference type="ARBA" id="ARBA00035034"/>
    </source>
</evidence>
<dbReference type="Proteomes" id="UP000696573">
    <property type="component" value="Unassembled WGS sequence"/>
</dbReference>
<evidence type="ECO:0000256" key="6">
    <source>
        <dbReference type="ARBA" id="ARBA00035023"/>
    </source>
</evidence>
<dbReference type="GO" id="GO:0051213">
    <property type="term" value="F:dioxygenase activity"/>
    <property type="evidence" value="ECO:0007669"/>
    <property type="project" value="UniProtKB-KW"/>
</dbReference>
<comment type="similarity">
    <text evidence="5">Belongs to the 2-oxoadipate dioxygenase/decarboxylase family.</text>
</comment>
<dbReference type="InterPro" id="IPR009770">
    <property type="entry name" value="HGLS"/>
</dbReference>
<reference evidence="9" key="1">
    <citation type="submission" date="2021-10" db="EMBL/GenBank/DDBJ databases">
        <authorList>
            <person name="Piombo E."/>
        </authorList>
    </citation>
    <scope>NUCLEOTIDE SEQUENCE</scope>
</reference>
<dbReference type="Gene3D" id="3.10.180.80">
    <property type="entry name" value="Uncharacterised protein PF07063, DUF1338"/>
    <property type="match status" value="1"/>
</dbReference>
<dbReference type="InterPro" id="IPR047869">
    <property type="entry name" value="YdcJ_bac-like"/>
</dbReference>
<dbReference type="OrthoDB" id="8300246at2759"/>